<organism evidence="3 4">
    <name type="scientific">Actinomadura yumaensis</name>
    <dbReference type="NCBI Taxonomy" id="111807"/>
    <lineage>
        <taxon>Bacteria</taxon>
        <taxon>Bacillati</taxon>
        <taxon>Actinomycetota</taxon>
        <taxon>Actinomycetes</taxon>
        <taxon>Streptosporangiales</taxon>
        <taxon>Thermomonosporaceae</taxon>
        <taxon>Actinomadura</taxon>
    </lineage>
</organism>
<proteinExistence type="predicted"/>
<protein>
    <submittedName>
        <fullName evidence="3">Aldehyde dehydrogenase family protein</fullName>
    </submittedName>
</protein>
<dbReference type="Pfam" id="PF00171">
    <property type="entry name" value="Aldedh"/>
    <property type="match status" value="1"/>
</dbReference>
<evidence type="ECO:0000313" key="4">
    <source>
        <dbReference type="Proteomes" id="UP001596380"/>
    </source>
</evidence>
<keyword evidence="4" id="KW-1185">Reference proteome</keyword>
<evidence type="ECO:0000256" key="1">
    <source>
        <dbReference type="ARBA" id="ARBA00023002"/>
    </source>
</evidence>
<dbReference type="InterPro" id="IPR016162">
    <property type="entry name" value="Ald_DH_N"/>
</dbReference>
<dbReference type="SUPFAM" id="SSF53720">
    <property type="entry name" value="ALDH-like"/>
    <property type="match status" value="1"/>
</dbReference>
<accession>A0ABW2CSP0</accession>
<sequence>MTGVTTVDPATGERLAGYAHTTPERLEAALAEAAAAVHRTRGASVGERAERLRALADRLRAGADGHAALITAEMGKPLDQARAEIAKCAAVCEHYAARLPALLAPRPVALGRDTGHVRALPLGTVLAIMPWNYPFWQVFRAMVPAVAIGDTVLLKHADNVTGGALAVQRVFDEVFGPGTLTAVVLPPERIGPLIDDPRVAAVAFTGGNRVGAIVAARAGAAVKKTVLELGGSDPFVVLADADVPAAARAAVRSRFLNNGQSCIAAKRLIVERAVRDEFVDAFTEAMNALAVGDPSAPGTDVGPMARVDLRDELRRQLDATLGEGGRLLAGGARDDRPGAWFPPALVEVPGPDATAFRQETFGPLGALHAVPSAEAAVEVAGASPYGLSCSVWSRDAERAQALAERIDAGSTFVNRVSESDPRLPVGGVRASGHGRELGDQGAYELANLRSTRIAPHPEETP</sequence>
<dbReference type="InterPro" id="IPR016160">
    <property type="entry name" value="Ald_DH_CS_CYS"/>
</dbReference>
<dbReference type="InterPro" id="IPR015590">
    <property type="entry name" value="Aldehyde_DH_dom"/>
</dbReference>
<dbReference type="PANTHER" id="PTHR43217:SF1">
    <property type="entry name" value="SUCCINATE SEMIALDEHYDE DEHYDROGENASE [NAD(P)+] SAD"/>
    <property type="match status" value="1"/>
</dbReference>
<dbReference type="InterPro" id="IPR016163">
    <property type="entry name" value="Ald_DH_C"/>
</dbReference>
<dbReference type="PANTHER" id="PTHR43217">
    <property type="entry name" value="SUCCINATE SEMIALDEHYDE DEHYDROGENASE [NAD(P)+] SAD"/>
    <property type="match status" value="1"/>
</dbReference>
<dbReference type="PROSITE" id="PS00070">
    <property type="entry name" value="ALDEHYDE_DEHYDR_CYS"/>
    <property type="match status" value="1"/>
</dbReference>
<reference evidence="4" key="1">
    <citation type="journal article" date="2019" name="Int. J. Syst. Evol. Microbiol.">
        <title>The Global Catalogue of Microorganisms (GCM) 10K type strain sequencing project: providing services to taxonomists for standard genome sequencing and annotation.</title>
        <authorList>
            <consortium name="The Broad Institute Genomics Platform"/>
            <consortium name="The Broad Institute Genome Sequencing Center for Infectious Disease"/>
            <person name="Wu L."/>
            <person name="Ma J."/>
        </authorList>
    </citation>
    <scope>NUCLEOTIDE SEQUENCE [LARGE SCALE GENOMIC DNA]</scope>
    <source>
        <strain evidence="4">JCM 3369</strain>
    </source>
</reference>
<comment type="caution">
    <text evidence="3">The sequence shown here is derived from an EMBL/GenBank/DDBJ whole genome shotgun (WGS) entry which is preliminary data.</text>
</comment>
<dbReference type="InterPro" id="IPR047110">
    <property type="entry name" value="GABD/Sad-like"/>
</dbReference>
<gene>
    <name evidence="3" type="ORF">ACFQKB_34120</name>
</gene>
<dbReference type="Proteomes" id="UP001596380">
    <property type="component" value="Unassembled WGS sequence"/>
</dbReference>
<dbReference type="Gene3D" id="3.40.605.10">
    <property type="entry name" value="Aldehyde Dehydrogenase, Chain A, domain 1"/>
    <property type="match status" value="1"/>
</dbReference>
<feature type="domain" description="Aldehyde dehydrogenase" evidence="2">
    <location>
        <begin position="5"/>
        <end position="449"/>
    </location>
</feature>
<evidence type="ECO:0000313" key="3">
    <source>
        <dbReference type="EMBL" id="MFC6884838.1"/>
    </source>
</evidence>
<keyword evidence="1" id="KW-0560">Oxidoreductase</keyword>
<dbReference type="EMBL" id="JBHSXS010000031">
    <property type="protein sequence ID" value="MFC6884838.1"/>
    <property type="molecule type" value="Genomic_DNA"/>
</dbReference>
<name>A0ABW2CSP0_9ACTN</name>
<dbReference type="Gene3D" id="3.40.309.10">
    <property type="entry name" value="Aldehyde Dehydrogenase, Chain A, domain 2"/>
    <property type="match status" value="1"/>
</dbReference>
<dbReference type="RefSeq" id="WP_378063871.1">
    <property type="nucleotide sequence ID" value="NZ_JBHSXS010000031.1"/>
</dbReference>
<dbReference type="InterPro" id="IPR016161">
    <property type="entry name" value="Ald_DH/histidinol_DH"/>
</dbReference>
<evidence type="ECO:0000259" key="2">
    <source>
        <dbReference type="Pfam" id="PF00171"/>
    </source>
</evidence>